<dbReference type="InterPro" id="IPR052340">
    <property type="entry name" value="RNase_Y/CdgJ"/>
</dbReference>
<proteinExistence type="predicted"/>
<reference evidence="2 3" key="1">
    <citation type="submission" date="2008-03" db="EMBL/GenBank/DDBJ databases">
        <title>Complete sequence of Leptothrix cholodnii SP-6.</title>
        <authorList>
            <consortium name="US DOE Joint Genome Institute"/>
            <person name="Copeland A."/>
            <person name="Lucas S."/>
            <person name="Lapidus A."/>
            <person name="Glavina del Rio T."/>
            <person name="Dalin E."/>
            <person name="Tice H."/>
            <person name="Bruce D."/>
            <person name="Goodwin L."/>
            <person name="Pitluck S."/>
            <person name="Chertkov O."/>
            <person name="Brettin T."/>
            <person name="Detter J.C."/>
            <person name="Han C."/>
            <person name="Kuske C.R."/>
            <person name="Schmutz J."/>
            <person name="Larimer F."/>
            <person name="Land M."/>
            <person name="Hauser L."/>
            <person name="Kyrpides N."/>
            <person name="Lykidis A."/>
            <person name="Emerson D."/>
            <person name="Richardson P."/>
        </authorList>
    </citation>
    <scope>NUCLEOTIDE SEQUENCE [LARGE SCALE GENOMIC DNA]</scope>
    <source>
        <strain evidence="3">ATCC 51168 / LMG 8142 / SP-6</strain>
    </source>
</reference>
<dbReference type="RefSeq" id="WP_012345349.1">
    <property type="nucleotide sequence ID" value="NC_010524.1"/>
</dbReference>
<dbReference type="HOGENOM" id="CLU_048246_2_1_4"/>
<feature type="domain" description="HDOD" evidence="1">
    <location>
        <begin position="14"/>
        <end position="204"/>
    </location>
</feature>
<dbReference type="EMBL" id="CP001013">
    <property type="protein sequence ID" value="ACB32587.1"/>
    <property type="molecule type" value="Genomic_DNA"/>
</dbReference>
<dbReference type="Gene3D" id="1.10.3210.10">
    <property type="entry name" value="Hypothetical protein af1432"/>
    <property type="match status" value="1"/>
</dbReference>
<gene>
    <name evidence="2" type="ordered locus">Lcho_0312</name>
</gene>
<evidence type="ECO:0000313" key="2">
    <source>
        <dbReference type="EMBL" id="ACB32587.1"/>
    </source>
</evidence>
<dbReference type="PANTHER" id="PTHR33525:SF4">
    <property type="entry name" value="CYCLIC DI-GMP PHOSPHODIESTERASE CDGJ"/>
    <property type="match status" value="1"/>
</dbReference>
<name>B1XW60_LEPCP</name>
<sequence length="270" mass="28084">MTLPSELRNLDVDLPASPRVLVELLALLQDGEVPLAAVAQLIESDMALASAVVRTVNSAMFGLLRRVQTVGEAVRYLGTDEVVAITYESALRAAFPPTPALDAVWSHASRAGLLMGRSAQALGLDALQAHTAGLFARCGQAVLLVKVAQPYAALLAAARGDRQALVQAEQKTFGINHAALGSALCAAWGLAPDVVKYVREHVRPPGQWAELQTPVRRLLGLGAVVEALLADASVSVADVAAAVSPGSGCGPADLVAAVQPSWRRLQAVDA</sequence>
<dbReference type="KEGG" id="lch:Lcho_0312"/>
<protein>
    <submittedName>
        <fullName evidence="2">Putative signal transduction protein</fullName>
    </submittedName>
</protein>
<dbReference type="Pfam" id="PF08668">
    <property type="entry name" value="HDOD"/>
    <property type="match status" value="1"/>
</dbReference>
<accession>B1XW60</accession>
<keyword evidence="3" id="KW-1185">Reference proteome</keyword>
<dbReference type="OrthoDB" id="9770715at2"/>
<dbReference type="STRING" id="395495.Lcho_0312"/>
<organism evidence="2 3">
    <name type="scientific">Leptothrix cholodnii (strain ATCC 51168 / LMG 8142 / SP-6)</name>
    <name type="common">Leptothrix discophora (strain SP-6)</name>
    <dbReference type="NCBI Taxonomy" id="395495"/>
    <lineage>
        <taxon>Bacteria</taxon>
        <taxon>Pseudomonadati</taxon>
        <taxon>Pseudomonadota</taxon>
        <taxon>Betaproteobacteria</taxon>
        <taxon>Burkholderiales</taxon>
        <taxon>Sphaerotilaceae</taxon>
        <taxon>Leptothrix</taxon>
    </lineage>
</organism>
<dbReference type="InterPro" id="IPR013976">
    <property type="entry name" value="HDOD"/>
</dbReference>
<dbReference type="PANTHER" id="PTHR33525">
    <property type="match status" value="1"/>
</dbReference>
<dbReference type="AlphaFoldDB" id="B1XW60"/>
<evidence type="ECO:0000313" key="3">
    <source>
        <dbReference type="Proteomes" id="UP000001693"/>
    </source>
</evidence>
<dbReference type="SUPFAM" id="SSF109604">
    <property type="entry name" value="HD-domain/PDEase-like"/>
    <property type="match status" value="1"/>
</dbReference>
<dbReference type="eggNOG" id="COG1639">
    <property type="taxonomic scope" value="Bacteria"/>
</dbReference>
<dbReference type="PROSITE" id="PS51833">
    <property type="entry name" value="HDOD"/>
    <property type="match status" value="1"/>
</dbReference>
<dbReference type="Proteomes" id="UP000001693">
    <property type="component" value="Chromosome"/>
</dbReference>
<evidence type="ECO:0000259" key="1">
    <source>
        <dbReference type="PROSITE" id="PS51833"/>
    </source>
</evidence>